<feature type="compositionally biased region" description="Low complexity" evidence="1">
    <location>
        <begin position="1"/>
        <end position="14"/>
    </location>
</feature>
<feature type="compositionally biased region" description="Basic and acidic residues" evidence="1">
    <location>
        <begin position="21"/>
        <end position="36"/>
    </location>
</feature>
<dbReference type="AlphaFoldDB" id="A0AA44U677"/>
<dbReference type="KEGG" id="cacn:RN83_01825"/>
<dbReference type="EMBL" id="LKVB01000002">
    <property type="protein sequence ID" value="PHJ28154.1"/>
    <property type="molecule type" value="Genomic_DNA"/>
</dbReference>
<dbReference type="Proteomes" id="UP000223982">
    <property type="component" value="Unassembled WGS sequence"/>
</dbReference>
<comment type="caution">
    <text evidence="2">The sequence shown here is derived from an EMBL/GenBank/DDBJ whole genome shotgun (WGS) entry which is preliminary data.</text>
</comment>
<evidence type="ECO:0000313" key="2">
    <source>
        <dbReference type="EMBL" id="PHJ28154.1"/>
    </source>
</evidence>
<protein>
    <submittedName>
        <fullName evidence="2">Uncharacterized protein</fullName>
    </submittedName>
</protein>
<accession>A0AA44U677</accession>
<evidence type="ECO:0000256" key="1">
    <source>
        <dbReference type="SAM" id="MobiDB-lite"/>
    </source>
</evidence>
<organism evidence="2 3">
    <name type="scientific">Cutibacterium acnes</name>
    <name type="common">Propionibacterium acnes</name>
    <dbReference type="NCBI Taxonomy" id="1747"/>
    <lineage>
        <taxon>Bacteria</taxon>
        <taxon>Bacillati</taxon>
        <taxon>Actinomycetota</taxon>
        <taxon>Actinomycetes</taxon>
        <taxon>Propionibacteriales</taxon>
        <taxon>Propionibacteriaceae</taxon>
        <taxon>Cutibacterium</taxon>
    </lineage>
</organism>
<dbReference type="RefSeq" id="WP_049785429.1">
    <property type="nucleotide sequence ID" value="NZ_CABIZT010000002.1"/>
</dbReference>
<name>A0AA44U677_CUTAC</name>
<proteinExistence type="predicted"/>
<reference evidence="2 3" key="1">
    <citation type="submission" date="2017-02" db="EMBL/GenBank/DDBJ databases">
        <title>Prevalence of linear plasmids in Propionibacterium acnes isolates obtained from cancerous prostatic tissue.</title>
        <authorList>
            <person name="Davidsson S."/>
            <person name="Bruggemann H."/>
        </authorList>
    </citation>
    <scope>NUCLEOTIDE SEQUENCE [LARGE SCALE GENOMIC DNA]</scope>
    <source>
        <strain evidence="2 3">09-9</strain>
    </source>
</reference>
<gene>
    <name evidence="2" type="ORF">APS60_01425</name>
</gene>
<evidence type="ECO:0000313" key="3">
    <source>
        <dbReference type="Proteomes" id="UP000223982"/>
    </source>
</evidence>
<feature type="region of interest" description="Disordered" evidence="1">
    <location>
        <begin position="1"/>
        <end position="36"/>
    </location>
</feature>
<sequence length="154" mass="16895">MPVTTRAATTSRARGVLCLRPGREEESDGDHKSRETTTIRVAVNDQNRSQVQKRLGVNDVGPSNAVPLLVKARFMNPLDADATNDFAKFLYQSEDIQIDTQTSSETSDLKDDSYDILVAKVGEKDARESSSSTGQMGYLLENGKRVPKISEGCK</sequence>